<feature type="compositionally biased region" description="Polar residues" evidence="4">
    <location>
        <begin position="616"/>
        <end position="659"/>
    </location>
</feature>
<dbReference type="PROSITE" id="PS50158">
    <property type="entry name" value="ZF_CCHC"/>
    <property type="match status" value="1"/>
</dbReference>
<feature type="domain" description="Integrase catalytic" evidence="6">
    <location>
        <begin position="969"/>
        <end position="1064"/>
    </location>
</feature>
<dbReference type="GO" id="GO:0016787">
    <property type="term" value="F:hydrolase activity"/>
    <property type="evidence" value="ECO:0007669"/>
    <property type="project" value="UniProtKB-KW"/>
</dbReference>
<dbReference type="InterPro" id="IPR025724">
    <property type="entry name" value="GAG-pre-integrase_dom"/>
</dbReference>
<dbReference type="InterPro" id="IPR013103">
    <property type="entry name" value="RVT_2"/>
</dbReference>
<dbReference type="SUPFAM" id="SSF53098">
    <property type="entry name" value="Ribonuclease H-like"/>
    <property type="match status" value="1"/>
</dbReference>
<dbReference type="Gene3D" id="4.10.60.10">
    <property type="entry name" value="Zinc finger, CCHC-type"/>
    <property type="match status" value="1"/>
</dbReference>
<comment type="caution">
    <text evidence="7">The sequence shown here is derived from an EMBL/GenBank/DDBJ whole genome shotgun (WGS) entry which is preliminary data.</text>
</comment>
<reference evidence="7" key="1">
    <citation type="journal article" date="2019" name="Sci. Rep.">
        <title>Draft genome of Tanacetum cinerariifolium, the natural source of mosquito coil.</title>
        <authorList>
            <person name="Yamashiro T."/>
            <person name="Shiraishi A."/>
            <person name="Satake H."/>
            <person name="Nakayama K."/>
        </authorList>
    </citation>
    <scope>NUCLEOTIDE SEQUENCE</scope>
</reference>
<dbReference type="InterPro" id="IPR039537">
    <property type="entry name" value="Retrotran_Ty1/copia-like"/>
</dbReference>
<gene>
    <name evidence="7" type="ORF">Tci_051293</name>
</gene>
<dbReference type="InterPro" id="IPR036397">
    <property type="entry name" value="RNaseH_sf"/>
</dbReference>
<feature type="region of interest" description="Disordered" evidence="4">
    <location>
        <begin position="459"/>
        <end position="479"/>
    </location>
</feature>
<dbReference type="PROSITE" id="PS50994">
    <property type="entry name" value="INTEGRASE"/>
    <property type="match status" value="1"/>
</dbReference>
<evidence type="ECO:0000256" key="1">
    <source>
        <dbReference type="ARBA" id="ARBA00022723"/>
    </source>
</evidence>
<dbReference type="Pfam" id="PF00098">
    <property type="entry name" value="zf-CCHC"/>
    <property type="match status" value="1"/>
</dbReference>
<evidence type="ECO:0000313" key="7">
    <source>
        <dbReference type="EMBL" id="GEU79315.1"/>
    </source>
</evidence>
<dbReference type="EMBL" id="BKCJ010007846">
    <property type="protein sequence ID" value="GEU79315.1"/>
    <property type="molecule type" value="Genomic_DNA"/>
</dbReference>
<accession>A0A6L2N3S2</accession>
<proteinExistence type="predicted"/>
<name>A0A6L2N3S2_TANCI</name>
<dbReference type="GO" id="GO:0015074">
    <property type="term" value="P:DNA integration"/>
    <property type="evidence" value="ECO:0007669"/>
    <property type="project" value="InterPro"/>
</dbReference>
<dbReference type="InterPro" id="IPR036875">
    <property type="entry name" value="Znf_CCHC_sf"/>
</dbReference>
<keyword evidence="3" id="KW-0863">Zinc-finger</keyword>
<dbReference type="SUPFAM" id="SSF57756">
    <property type="entry name" value="Retrovirus zinc finger-like domains"/>
    <property type="match status" value="1"/>
</dbReference>
<evidence type="ECO:0000256" key="4">
    <source>
        <dbReference type="SAM" id="MobiDB-lite"/>
    </source>
</evidence>
<sequence length="2036" mass="230184">MLDKLMYDSWKSIMELYMENQENGYLILESIRNGPLVWPMIEDSGEMRRKKVPELSALENFNMKLMSRRQTSFFKVFQQTSMHFLPPKWSKFVTDVKLVKDLHVTNFNQLFAHLEHHEAHANKIRILKEQSHDPLALIANHQYNTYQTAYNNPSSRAHYLSMNHLINLNNTQTINHQHCSKKVMIPLMSFLTNVVTSHYPTTNKQLRNSPNPRQQATINNGRVTLQPIQGRQTSFVAGTTRTYTPGTSGSNYGKQMTVICYNCKGEGHMSKQCTKPKRKRDDSWFKDKVLLVQAQLVITHNAAYQADDLDAYDSDCDELNTAKVALMANLSHYGSYALVEVHNPDNMDSNMINQAVQVIPSSEESNIVNHSETEITSDSNIILYSQYVIESQQSAVQNSNLSAQQDALILSVIEQLKTPVVNCTKINLENKSVNDTLTAELERYKEQVKVLKEGQIVENSVKSSDPTPSNRPTKVEVPKELPKEKDLVNPAFKNDLRKLKGKDLVYDVVTSHSIASKMLKVDVEPLASKLLNNRTAHSEYLRHAQEQAAILKEVVEQGKSQNPLNNSLDHACKYTKRIQELLIIISQTCPCINNLSDKLVAVTPMDKAKRVRFTEPVTSLRNTNTKTASSSNLVSNKPALSSTRVKPSISASGSQPSGNTKKDKIQRPPSSTQKNKVEAHPRTVKSSLKNKHCAVEPKGTASVQHSKLNANSKLICAKCNGCMLSDNHDLCVLNAVNARVKSKSVKKNTKRKVWKPTRKVFTNIGYTWRHTSQTFTIVGNVCPLTRITTTTEVPSRKPIALETDTPKPVVTLVYSRKPRKSKSADPVSKSKVIKSVSANKKEPSIVKFENDNVAKIIGYGDYQIGNVTISRVYYVEGLGHNLFSVGQFCDSNLEVAFRQHTRFICNLEGIDLLTGSRGNNLYTLSLREMMASSPICLLSKASKTKSWLWHRRLSHLNFGAINHLPRHGLVRDNGTKFVNQTLREYYEQVGISHETYVARSPQQNDFVERRKRILIEAARTMLIYSKASLFLWAEAVATVCYTQNRSMIRLRHEKTPYELLHNKSPDLSFLHVFGALCYLTNDSDNLGKLQPKADIDFDELTVMASEHNSLEPAHHEMNPATISPGLVPNLPPSTPFVPPSRFDWDILFQLLFHELLTHTPSVGHPAPEVIALIAEVVASEPAVSTGSPSLTTVDQDAPSPSNSQTTPEIQTPIICNDVEEDNHDLDVAHMNNNPFFGVEESQKTPTFRDDPLHESLHEDLTSQGSSSNMRQIRTSLGSLGRWTKDHHITNVIGDPSRSASTRKQLQTDAYKVLLIKLKWIYKVKTDEFCEVLKNKARLVAQGCRQEEGINFEESFAPVARIEAIRIFIENAAHKNMKIFQMDVKTTFLNGELKEEDTGMSLTAYADADHAECQDTRRGTSGSAQFLGDKLVSWSSKKQKCTSISSTEAEYIALSGCCAQILWMRSQLTDYGLQFNKILLYYDNKSAIALCCNFVQHLRAKHIDNWRDLLRDIPLVSVEALGMMKKGVKGRVPTKMELILEQTQQDTSHEVLPLKVGQTLFQKSQRFTHFYRLSHSELVDIEKVALSSSLRSLNQRSILTDSKVTPTKHGRMTRPYSSFRFIANCFNAGYLKMEVKFVRDNNCTIKFDAFDFSVKDFMTRRVLLRYDNTGDLYPVMAPSLIPHVFLVSQHTWHQRLGHPGSEVLHRLVFNNFISCNKEKSHVLCHACQHGKHVRLPFVSFNIVVTSSFDIIHSDCDHGGEFDNRNLHKLFADNSIQFHFSCPKTSQQNDGTLSRYKAHLVANGSIQLEGVDVDETFSLVVKPDTIQTVFSLVASRHWPIHQLDVKNKKYVVETIERANMANCNPSRTPIDTESKLGSDGDLVFDPTLYWSLADSLQYLTFTRSDISYVVQQIWLLIQMQIGLVALLLGVRLLVTMYFFATTWSLSPLSVSRRFLVPVQRQNIVVLPMLLLRICTKHIEIDIHFVRDLVVADQVRVLHVLSRYQYADIFIKGLPSALFEEFRTTLSIWCPPAPTAGEC</sequence>
<dbReference type="InterPro" id="IPR012337">
    <property type="entry name" value="RNaseH-like_sf"/>
</dbReference>
<dbReference type="InterPro" id="IPR001584">
    <property type="entry name" value="Integrase_cat-core"/>
</dbReference>
<keyword evidence="3" id="KW-0862">Zinc</keyword>
<evidence type="ECO:0000256" key="3">
    <source>
        <dbReference type="PROSITE-ProRule" id="PRU00047"/>
    </source>
</evidence>
<dbReference type="Pfam" id="PF07727">
    <property type="entry name" value="RVT_2"/>
    <property type="match status" value="2"/>
</dbReference>
<dbReference type="PANTHER" id="PTHR42648">
    <property type="entry name" value="TRANSPOSASE, PUTATIVE-RELATED"/>
    <property type="match status" value="1"/>
</dbReference>
<feature type="region of interest" description="Disordered" evidence="4">
    <location>
        <begin position="614"/>
        <end position="691"/>
    </location>
</feature>
<evidence type="ECO:0000259" key="6">
    <source>
        <dbReference type="PROSITE" id="PS50994"/>
    </source>
</evidence>
<dbReference type="GO" id="GO:0003676">
    <property type="term" value="F:nucleic acid binding"/>
    <property type="evidence" value="ECO:0007669"/>
    <property type="project" value="InterPro"/>
</dbReference>
<dbReference type="PANTHER" id="PTHR42648:SF32">
    <property type="entry name" value="RIBONUCLEASE H-LIKE DOMAIN, GAG-PRE-INTEGRASE DOMAIN PROTEIN-RELATED"/>
    <property type="match status" value="1"/>
</dbReference>
<keyword evidence="2" id="KW-0378">Hydrolase</keyword>
<dbReference type="Pfam" id="PF13976">
    <property type="entry name" value="gag_pre-integrs"/>
    <property type="match status" value="2"/>
</dbReference>
<feature type="domain" description="CCHC-type" evidence="5">
    <location>
        <begin position="260"/>
        <end position="275"/>
    </location>
</feature>
<evidence type="ECO:0000256" key="2">
    <source>
        <dbReference type="ARBA" id="ARBA00022801"/>
    </source>
</evidence>
<dbReference type="CDD" id="cd09272">
    <property type="entry name" value="RNase_HI_RT_Ty1"/>
    <property type="match status" value="1"/>
</dbReference>
<dbReference type="Gene3D" id="3.30.420.10">
    <property type="entry name" value="Ribonuclease H-like superfamily/Ribonuclease H"/>
    <property type="match status" value="1"/>
</dbReference>
<evidence type="ECO:0000259" key="5">
    <source>
        <dbReference type="PROSITE" id="PS50158"/>
    </source>
</evidence>
<feature type="compositionally biased region" description="Polar residues" evidence="4">
    <location>
        <begin position="459"/>
        <end position="472"/>
    </location>
</feature>
<dbReference type="InterPro" id="IPR001878">
    <property type="entry name" value="Znf_CCHC"/>
</dbReference>
<dbReference type="SMART" id="SM00343">
    <property type="entry name" value="ZnF_C2HC"/>
    <property type="match status" value="1"/>
</dbReference>
<organism evidence="7">
    <name type="scientific">Tanacetum cinerariifolium</name>
    <name type="common">Dalmatian daisy</name>
    <name type="synonym">Chrysanthemum cinerariifolium</name>
    <dbReference type="NCBI Taxonomy" id="118510"/>
    <lineage>
        <taxon>Eukaryota</taxon>
        <taxon>Viridiplantae</taxon>
        <taxon>Streptophyta</taxon>
        <taxon>Embryophyta</taxon>
        <taxon>Tracheophyta</taxon>
        <taxon>Spermatophyta</taxon>
        <taxon>Magnoliopsida</taxon>
        <taxon>eudicotyledons</taxon>
        <taxon>Gunneridae</taxon>
        <taxon>Pentapetalae</taxon>
        <taxon>asterids</taxon>
        <taxon>campanulids</taxon>
        <taxon>Asterales</taxon>
        <taxon>Asteraceae</taxon>
        <taxon>Asteroideae</taxon>
        <taxon>Anthemideae</taxon>
        <taxon>Anthemidinae</taxon>
        <taxon>Tanacetum</taxon>
    </lineage>
</organism>
<feature type="region of interest" description="Disordered" evidence="4">
    <location>
        <begin position="1183"/>
        <end position="1208"/>
    </location>
</feature>
<dbReference type="GO" id="GO:0008270">
    <property type="term" value="F:zinc ion binding"/>
    <property type="evidence" value="ECO:0007669"/>
    <property type="project" value="UniProtKB-KW"/>
</dbReference>
<protein>
    <submittedName>
        <fullName evidence="7">Ribonuclease H-like domain-containing protein</fullName>
    </submittedName>
</protein>
<keyword evidence="1" id="KW-0479">Metal-binding</keyword>